<dbReference type="InterPro" id="IPR000014">
    <property type="entry name" value="PAS"/>
</dbReference>
<evidence type="ECO:0000256" key="4">
    <source>
        <dbReference type="ARBA" id="ARBA00023125"/>
    </source>
</evidence>
<evidence type="ECO:0000256" key="3">
    <source>
        <dbReference type="ARBA" id="ARBA00023015"/>
    </source>
</evidence>
<name>A0A8X6Y0F8_9ARAC</name>
<evidence type="ECO:0000259" key="7">
    <source>
        <dbReference type="PROSITE" id="PS50112"/>
    </source>
</evidence>
<feature type="domain" description="PAS" evidence="7">
    <location>
        <begin position="334"/>
        <end position="368"/>
    </location>
</feature>
<dbReference type="GO" id="GO:0003677">
    <property type="term" value="F:DNA binding"/>
    <property type="evidence" value="ECO:0007669"/>
    <property type="project" value="UniProtKB-KW"/>
</dbReference>
<evidence type="ECO:0000259" key="8">
    <source>
        <dbReference type="PROSITE" id="PS50888"/>
    </source>
</evidence>
<dbReference type="CDD" id="cd11391">
    <property type="entry name" value="bHLH_PAS"/>
    <property type="match status" value="1"/>
</dbReference>
<comment type="subcellular location">
    <subcellularLocation>
        <location evidence="1">Nucleus</location>
    </subcellularLocation>
</comment>
<evidence type="ECO:0000256" key="1">
    <source>
        <dbReference type="ARBA" id="ARBA00004123"/>
    </source>
</evidence>
<dbReference type="SMART" id="SM00091">
    <property type="entry name" value="PAS"/>
    <property type="match status" value="2"/>
</dbReference>
<comment type="caution">
    <text evidence="9">The sequence shown here is derived from an EMBL/GenBank/DDBJ whole genome shotgun (WGS) entry which is preliminary data.</text>
</comment>
<dbReference type="SUPFAM" id="SSF55785">
    <property type="entry name" value="PYP-like sensor domain (PAS domain)"/>
    <property type="match status" value="2"/>
</dbReference>
<dbReference type="SMART" id="SM00353">
    <property type="entry name" value="HLH"/>
    <property type="match status" value="1"/>
</dbReference>
<evidence type="ECO:0000256" key="6">
    <source>
        <dbReference type="ARBA" id="ARBA00023242"/>
    </source>
</evidence>
<dbReference type="Pfam" id="PF14598">
    <property type="entry name" value="PAS_11"/>
    <property type="match status" value="1"/>
</dbReference>
<dbReference type="GO" id="GO:0005634">
    <property type="term" value="C:nucleus"/>
    <property type="evidence" value="ECO:0007669"/>
    <property type="project" value="UniProtKB-SubCell"/>
</dbReference>
<keyword evidence="9" id="KW-0675">Receptor</keyword>
<dbReference type="InterPro" id="IPR035965">
    <property type="entry name" value="PAS-like_dom_sf"/>
</dbReference>
<dbReference type="OrthoDB" id="7788762at2759"/>
<dbReference type="PANTHER" id="PTHR23042">
    <property type="entry name" value="CIRCADIAN PROTEIN CLOCK/ARNT/BMAL/PAS"/>
    <property type="match status" value="1"/>
</dbReference>
<evidence type="ECO:0000256" key="5">
    <source>
        <dbReference type="ARBA" id="ARBA00023163"/>
    </source>
</evidence>
<evidence type="ECO:0000313" key="9">
    <source>
        <dbReference type="EMBL" id="GFY60686.1"/>
    </source>
</evidence>
<dbReference type="InterPro" id="IPR013767">
    <property type="entry name" value="PAS_fold"/>
</dbReference>
<dbReference type="GO" id="GO:0005667">
    <property type="term" value="C:transcription regulator complex"/>
    <property type="evidence" value="ECO:0007669"/>
    <property type="project" value="InterPro"/>
</dbReference>
<keyword evidence="6" id="KW-0539">Nucleus</keyword>
<dbReference type="InterPro" id="IPR011598">
    <property type="entry name" value="bHLH_dom"/>
</dbReference>
<accession>A0A8X6Y0F8</accession>
<dbReference type="Pfam" id="PF00010">
    <property type="entry name" value="HLH"/>
    <property type="match status" value="1"/>
</dbReference>
<dbReference type="GO" id="GO:0045944">
    <property type="term" value="P:positive regulation of transcription by RNA polymerase II"/>
    <property type="evidence" value="ECO:0007669"/>
    <property type="project" value="UniProtKB-ARBA"/>
</dbReference>
<dbReference type="PROSITE" id="PS50112">
    <property type="entry name" value="PAS"/>
    <property type="match status" value="2"/>
</dbReference>
<dbReference type="GO" id="GO:0003700">
    <property type="term" value="F:DNA-binding transcription factor activity"/>
    <property type="evidence" value="ECO:0007669"/>
    <property type="project" value="InterPro"/>
</dbReference>
<keyword evidence="10" id="KW-1185">Reference proteome</keyword>
<keyword evidence="4" id="KW-0238">DNA-binding</keyword>
<evidence type="ECO:0000313" key="10">
    <source>
        <dbReference type="Proteomes" id="UP000886998"/>
    </source>
</evidence>
<gene>
    <name evidence="9" type="primary">Arntl</name>
    <name evidence="9" type="ORF">TNIN_395961</name>
</gene>
<dbReference type="InterPro" id="IPR001067">
    <property type="entry name" value="Nuc_translocat"/>
</dbReference>
<dbReference type="GO" id="GO:0005737">
    <property type="term" value="C:cytoplasm"/>
    <property type="evidence" value="ECO:0007669"/>
    <property type="project" value="InterPro"/>
</dbReference>
<dbReference type="SUPFAM" id="SSF47459">
    <property type="entry name" value="HLH, helix-loop-helix DNA-binding domain"/>
    <property type="match status" value="1"/>
</dbReference>
<dbReference type="GO" id="GO:0046983">
    <property type="term" value="F:protein dimerization activity"/>
    <property type="evidence" value="ECO:0007669"/>
    <property type="project" value="InterPro"/>
</dbReference>
<dbReference type="InterPro" id="IPR036638">
    <property type="entry name" value="HLH_DNA-bd_sf"/>
</dbReference>
<reference evidence="9" key="1">
    <citation type="submission" date="2020-08" db="EMBL/GenBank/DDBJ databases">
        <title>Multicomponent nature underlies the extraordinary mechanical properties of spider dragline silk.</title>
        <authorList>
            <person name="Kono N."/>
            <person name="Nakamura H."/>
            <person name="Mori M."/>
            <person name="Yoshida Y."/>
            <person name="Ohtoshi R."/>
            <person name="Malay A.D."/>
            <person name="Moran D.A.P."/>
            <person name="Tomita M."/>
            <person name="Numata K."/>
            <person name="Arakawa K."/>
        </authorList>
    </citation>
    <scope>NUCLEOTIDE SEQUENCE</scope>
</reference>
<protein>
    <submittedName>
        <fullName evidence="9">Aryl hydrocarbon receptor nuclear translocator-like protein 1</fullName>
    </submittedName>
</protein>
<dbReference type="CDD" id="cd00130">
    <property type="entry name" value="PAS"/>
    <property type="match status" value="2"/>
</dbReference>
<feature type="domain" description="BHLH" evidence="8">
    <location>
        <begin position="87"/>
        <end position="140"/>
    </location>
</feature>
<dbReference type="Gene3D" id="3.30.450.20">
    <property type="entry name" value="PAS domain"/>
    <property type="match status" value="2"/>
</dbReference>
<dbReference type="PROSITE" id="PS50888">
    <property type="entry name" value="BHLH"/>
    <property type="match status" value="1"/>
</dbReference>
<dbReference type="Pfam" id="PF00989">
    <property type="entry name" value="PAS"/>
    <property type="match status" value="1"/>
</dbReference>
<dbReference type="Gene3D" id="4.10.280.10">
    <property type="entry name" value="Helix-loop-helix DNA-binding domain"/>
    <property type="match status" value="1"/>
</dbReference>
<evidence type="ECO:0000256" key="2">
    <source>
        <dbReference type="ARBA" id="ARBA00022737"/>
    </source>
</evidence>
<dbReference type="AlphaFoldDB" id="A0A8X6Y0F8"/>
<organism evidence="9 10">
    <name type="scientific">Trichonephila inaurata madagascariensis</name>
    <dbReference type="NCBI Taxonomy" id="2747483"/>
    <lineage>
        <taxon>Eukaryota</taxon>
        <taxon>Metazoa</taxon>
        <taxon>Ecdysozoa</taxon>
        <taxon>Arthropoda</taxon>
        <taxon>Chelicerata</taxon>
        <taxon>Arachnida</taxon>
        <taxon>Araneae</taxon>
        <taxon>Araneomorphae</taxon>
        <taxon>Entelegynae</taxon>
        <taxon>Araneoidea</taxon>
        <taxon>Nephilidae</taxon>
        <taxon>Trichonephila</taxon>
        <taxon>Trichonephila inaurata</taxon>
    </lineage>
</organism>
<keyword evidence="2" id="KW-0677">Repeat</keyword>
<feature type="domain" description="PAS" evidence="7">
    <location>
        <begin position="160"/>
        <end position="230"/>
    </location>
</feature>
<sequence>MLCVQDPDVHHPEKEFDQRAFSDTANCFFPGVNLRPAFRVVSMILEDRPLVTPNGISKKFIMSISSDKPSFEDVSLSYTNVVKCSKGVRLQRNQAEKQRRDRLNGYISELASLVPMIKNSTKPVDKVSVLRLAAAHMRLNTSCLNPKNFKSKFQSLPPSITSSLETIEKSIGGFIVVTTFSGTIVFCSKSVEDLLGYQNIDFMGQSVYNYVHNKEVLFFEKKINSVISQYKKGNSKKVSKIIKLHLQKRPLPRSGDISYQKMIFKISIHSNESLEDQGKEVKSPSKGKKIMKHKDFGTSAVILMFIEPVKTSPKINIPNLLIHQDIYFTIHGLQGEIMYADHRIATITGYMPRDVLGTSAYQYIFETDVPIALFAQKAMFTSCDGMGLITYRLKTFNSKYIYLQSKGQIVFKDSSSEISHFVCYNRWLSDEEGTQELKKFQERFSPQSLVVGLDGLESKPDCNMLCSEASNNILNTSFKRSSSYVLPNPLMQNSNDRYSLNSVFNDSSSLTLPNSLHSSSDNCNDPTNGKDNCFAESKFSYNQQQFVKVKNLRKNDLNQVNHSKFAGVANINNYNKIEKMEICSYDDSHIENKHAIEHEKSILPLSINHLKQTQDIDLAEYPHDFIGDNINSYSPCYFNVKTENSSHMFEKEVAFPSTLPKVKHRAQDSYTEMQLMDTYNMQNSIQTNEISSLKPVDCHSFEEISSEHNSTYSNLYPAHTYSYKITENSLEKKAIPSNDLPSMSSLNVKENLISRSYYHNSEPVGRLGIDFIHNNSNHVNISNNGACNVSSSKSTTSHNGFSSEEVNIYDSNSYNNNISSQNVFEYQELNGLKNNMVKYTENNLLPKENYSDFSQGFSVQSSVNDKWDLLNNLSYSNEKSGSFVTTFNSKNTIQQKDNVAQYPSKMLIEKSHPHHEQINQSFNVNSSVNHENNFDVNQVLYNELDMFFENLPLPKQNECFFETQ</sequence>
<dbReference type="EMBL" id="BMAV01013254">
    <property type="protein sequence ID" value="GFY60686.1"/>
    <property type="molecule type" value="Genomic_DNA"/>
</dbReference>
<dbReference type="Proteomes" id="UP000886998">
    <property type="component" value="Unassembled WGS sequence"/>
</dbReference>
<dbReference type="PRINTS" id="PR00785">
    <property type="entry name" value="NCTRNSLOCATR"/>
</dbReference>
<keyword evidence="5" id="KW-0804">Transcription</keyword>
<dbReference type="InterPro" id="IPR050933">
    <property type="entry name" value="Circadian_TF"/>
</dbReference>
<keyword evidence="3" id="KW-0805">Transcription regulation</keyword>
<proteinExistence type="predicted"/>